<name>A0A4R1PYH2_9FIRM</name>
<reference evidence="2 3" key="1">
    <citation type="submission" date="2019-03" db="EMBL/GenBank/DDBJ databases">
        <title>Genomic Encyclopedia of Type Strains, Phase IV (KMG-IV): sequencing the most valuable type-strain genomes for metagenomic binning, comparative biology and taxonomic classification.</title>
        <authorList>
            <person name="Goeker M."/>
        </authorList>
    </citation>
    <scope>NUCLEOTIDE SEQUENCE [LARGE SCALE GENOMIC DNA]</scope>
    <source>
        <strain evidence="2 3">DSM 15969</strain>
    </source>
</reference>
<sequence>MSKFGNKIKSMDDALGAIPKSGATIMMGGFVGAGEPTCCIEWLIKNQIRDITLITNEPGLSGFGRAMLYKNSLVKEIISSHVGTTQESTEEYLKGNLKVEQFYPMGTWVEKVRAGAMGLGGVLVPVGVGILDNPGLFAELEEEKQVIEVNGVKCFVEAALRAPIGLVKAWRADESGNLEYRHTSVNCNPLVAMACEYTVAEVEEIVPVGTIPPERVGTPAPFVQAVVKGLSLEEHDEIYRRHWLKIGKLTPDK</sequence>
<dbReference type="PANTHER" id="PTHR13707">
    <property type="entry name" value="KETOACID-COENZYME A TRANSFERASE"/>
    <property type="match status" value="1"/>
</dbReference>
<dbReference type="Gene3D" id="3.40.1080.10">
    <property type="entry name" value="Glutaconate Coenzyme A-transferase"/>
    <property type="match status" value="1"/>
</dbReference>
<gene>
    <name evidence="2" type="ORF">EV210_1068</name>
</gene>
<keyword evidence="1 2" id="KW-0808">Transferase</keyword>
<dbReference type="InterPro" id="IPR037171">
    <property type="entry name" value="NagB/RpiA_transferase-like"/>
</dbReference>
<dbReference type="SMART" id="SM00882">
    <property type="entry name" value="CoA_trans"/>
    <property type="match status" value="1"/>
</dbReference>
<evidence type="ECO:0000256" key="1">
    <source>
        <dbReference type="ARBA" id="ARBA00022679"/>
    </source>
</evidence>
<dbReference type="AlphaFoldDB" id="A0A4R1PYH2"/>
<keyword evidence="3" id="KW-1185">Reference proteome</keyword>
<dbReference type="NCBIfam" id="TIGR02429">
    <property type="entry name" value="pcaI_scoA_fam"/>
    <property type="match status" value="1"/>
</dbReference>
<dbReference type="EMBL" id="SLUI01000006">
    <property type="protein sequence ID" value="TCL37147.1"/>
    <property type="molecule type" value="Genomic_DNA"/>
</dbReference>
<comment type="caution">
    <text evidence="2">The sequence shown here is derived from an EMBL/GenBank/DDBJ whole genome shotgun (WGS) entry which is preliminary data.</text>
</comment>
<dbReference type="GO" id="GO:0008410">
    <property type="term" value="F:CoA-transferase activity"/>
    <property type="evidence" value="ECO:0007669"/>
    <property type="project" value="InterPro"/>
</dbReference>
<proteinExistence type="predicted"/>
<dbReference type="Proteomes" id="UP000295063">
    <property type="component" value="Unassembled WGS sequence"/>
</dbReference>
<dbReference type="PANTHER" id="PTHR13707:SF60">
    <property type="entry name" value="ACETATE COA-TRANSFERASE SUBUNIT ALPHA"/>
    <property type="match status" value="1"/>
</dbReference>
<evidence type="ECO:0000313" key="2">
    <source>
        <dbReference type="EMBL" id="TCL37147.1"/>
    </source>
</evidence>
<dbReference type="InterPro" id="IPR012792">
    <property type="entry name" value="3-oxoacid_CoA-transf_A"/>
</dbReference>
<organism evidence="2 3">
    <name type="scientific">Anaerospora hongkongensis</name>
    <dbReference type="NCBI Taxonomy" id="244830"/>
    <lineage>
        <taxon>Bacteria</taxon>
        <taxon>Bacillati</taxon>
        <taxon>Bacillota</taxon>
        <taxon>Negativicutes</taxon>
        <taxon>Selenomonadales</taxon>
        <taxon>Sporomusaceae</taxon>
        <taxon>Anaerospora</taxon>
    </lineage>
</organism>
<protein>
    <submittedName>
        <fullName evidence="2">Acetate CoA/acetoacetate CoA-transferase alpha subunit</fullName>
    </submittedName>
</protein>
<dbReference type="InterPro" id="IPR004165">
    <property type="entry name" value="CoA_trans_fam_I"/>
</dbReference>
<dbReference type="RefSeq" id="WP_243650497.1">
    <property type="nucleotide sequence ID" value="NZ_DALZLR010000001.1"/>
</dbReference>
<dbReference type="SUPFAM" id="SSF100950">
    <property type="entry name" value="NagB/RpiA/CoA transferase-like"/>
    <property type="match status" value="1"/>
</dbReference>
<accession>A0A4R1PYH2</accession>
<evidence type="ECO:0000313" key="3">
    <source>
        <dbReference type="Proteomes" id="UP000295063"/>
    </source>
</evidence>
<dbReference type="Pfam" id="PF01144">
    <property type="entry name" value="CoA_trans"/>
    <property type="match status" value="1"/>
</dbReference>